<evidence type="ECO:0000256" key="1">
    <source>
        <dbReference type="ARBA" id="ARBA00001933"/>
    </source>
</evidence>
<dbReference type="EMBL" id="AUZY01009540">
    <property type="protein sequence ID" value="EQD41728.1"/>
    <property type="molecule type" value="Genomic_DNA"/>
</dbReference>
<protein>
    <submittedName>
        <fullName evidence="8">Aminotransferase, class V</fullName>
    </submittedName>
</protein>
<dbReference type="SUPFAM" id="SSF53383">
    <property type="entry name" value="PLP-dependent transferases"/>
    <property type="match status" value="1"/>
</dbReference>
<name>T0Z9L7_9ZZZZ</name>
<sequence length="405" mass="43108">MTNSISSASAPSKSPATPVPSPAGVPVPDAFDPYTSTFLLAGPVQMHPRVLQAMATPALNHRGEYFHSVVREIVDLLPLVFGRPGRQAVLTGSGTAGLEAVVAGLVRPEDRVLVISNGHFGDRMEKIVQRFGTAVPLRGTWGEPVSSEALKEALETGPFRAVTLVYNETSVGFTNPVEEIGSMVRRQGALFLVDAISALPGLDPPSDRAGVDALVVGAQKGLAAPAGLSLVHLSDRAYGELAPRSYYNDLKEHLKSLEKDDTPFTPAVPLFLALKEALLLLKEETPERRRARNHQQAEALRAAVAAVGLRLYPNPAYASDTVTAIRYPPGVEDSAFRAGLRERHNVIVSGGQGIAKGATFRIGHMGMVKDGDLLAGIAAVERELLRAGVLSELGEGVRAYLRTRG</sequence>
<feature type="region of interest" description="Disordered" evidence="6">
    <location>
        <begin position="1"/>
        <end position="24"/>
    </location>
</feature>
<dbReference type="PANTHER" id="PTHR21152:SF24">
    <property type="entry name" value="ALANINE--GLYOXYLATE AMINOTRANSFERASE 1"/>
    <property type="match status" value="1"/>
</dbReference>
<dbReference type="GO" id="GO:0005777">
    <property type="term" value="C:peroxisome"/>
    <property type="evidence" value="ECO:0007669"/>
    <property type="project" value="TreeGrafter"/>
</dbReference>
<keyword evidence="5" id="KW-0663">Pyridoxal phosphate</keyword>
<organism evidence="8">
    <name type="scientific">mine drainage metagenome</name>
    <dbReference type="NCBI Taxonomy" id="410659"/>
    <lineage>
        <taxon>unclassified sequences</taxon>
        <taxon>metagenomes</taxon>
        <taxon>ecological metagenomes</taxon>
    </lineage>
</organism>
<evidence type="ECO:0000256" key="6">
    <source>
        <dbReference type="SAM" id="MobiDB-lite"/>
    </source>
</evidence>
<dbReference type="GO" id="GO:0008453">
    <property type="term" value="F:alanine-glyoxylate transaminase activity"/>
    <property type="evidence" value="ECO:0007669"/>
    <property type="project" value="TreeGrafter"/>
</dbReference>
<dbReference type="GO" id="GO:0004760">
    <property type="term" value="F:L-serine-pyruvate transaminase activity"/>
    <property type="evidence" value="ECO:0007669"/>
    <property type="project" value="TreeGrafter"/>
</dbReference>
<keyword evidence="4 8" id="KW-0808">Transferase</keyword>
<comment type="cofactor">
    <cofactor evidence="1">
        <name>pyridoxal 5'-phosphate</name>
        <dbReference type="ChEBI" id="CHEBI:597326"/>
    </cofactor>
</comment>
<feature type="compositionally biased region" description="Low complexity" evidence="6">
    <location>
        <begin position="1"/>
        <end position="16"/>
    </location>
</feature>
<dbReference type="InterPro" id="IPR000192">
    <property type="entry name" value="Aminotrans_V_dom"/>
</dbReference>
<evidence type="ECO:0000256" key="3">
    <source>
        <dbReference type="ARBA" id="ARBA00022576"/>
    </source>
</evidence>
<dbReference type="InterPro" id="IPR015421">
    <property type="entry name" value="PyrdxlP-dep_Trfase_major"/>
</dbReference>
<dbReference type="Gene3D" id="3.40.640.10">
    <property type="entry name" value="Type I PLP-dependent aspartate aminotransferase-like (Major domain)"/>
    <property type="match status" value="1"/>
</dbReference>
<dbReference type="InterPro" id="IPR015422">
    <property type="entry name" value="PyrdxlP-dep_Trfase_small"/>
</dbReference>
<dbReference type="InterPro" id="IPR024169">
    <property type="entry name" value="SP_NH2Trfase/AEP_transaminase"/>
</dbReference>
<evidence type="ECO:0000256" key="2">
    <source>
        <dbReference type="ARBA" id="ARBA00009236"/>
    </source>
</evidence>
<reference evidence="8" key="2">
    <citation type="journal article" date="2014" name="ISME J.">
        <title>Microbial stratification in low pH oxic and suboxic macroscopic growths along an acid mine drainage.</title>
        <authorList>
            <person name="Mendez-Garcia C."/>
            <person name="Mesa V."/>
            <person name="Sprenger R.R."/>
            <person name="Richter M."/>
            <person name="Diez M.S."/>
            <person name="Solano J."/>
            <person name="Bargiela R."/>
            <person name="Golyshina O.V."/>
            <person name="Manteca A."/>
            <person name="Ramos J.L."/>
            <person name="Gallego J.R."/>
            <person name="Llorente I."/>
            <person name="Martins Dos Santos V.A."/>
            <person name="Jensen O.N."/>
            <person name="Pelaez A.I."/>
            <person name="Sanchez J."/>
            <person name="Ferrer M."/>
        </authorList>
    </citation>
    <scope>NUCLEOTIDE SEQUENCE</scope>
</reference>
<dbReference type="GO" id="GO:0019265">
    <property type="term" value="P:glycine biosynthetic process, by transamination of glyoxylate"/>
    <property type="evidence" value="ECO:0007669"/>
    <property type="project" value="TreeGrafter"/>
</dbReference>
<dbReference type="PROSITE" id="PS00595">
    <property type="entry name" value="AA_TRANSFER_CLASS_5"/>
    <property type="match status" value="1"/>
</dbReference>
<dbReference type="InterPro" id="IPR015424">
    <property type="entry name" value="PyrdxlP-dep_Trfase"/>
</dbReference>
<evidence type="ECO:0000259" key="7">
    <source>
        <dbReference type="Pfam" id="PF00266"/>
    </source>
</evidence>
<feature type="domain" description="Aminotransferase class V" evidence="7">
    <location>
        <begin position="58"/>
        <end position="365"/>
    </location>
</feature>
<evidence type="ECO:0000313" key="8">
    <source>
        <dbReference type="EMBL" id="EQD41728.1"/>
    </source>
</evidence>
<keyword evidence="3 8" id="KW-0032">Aminotransferase</keyword>
<comment type="caution">
    <text evidence="8">The sequence shown here is derived from an EMBL/GenBank/DDBJ whole genome shotgun (WGS) entry which is preliminary data.</text>
</comment>
<proteinExistence type="inferred from homology"/>
<dbReference type="PANTHER" id="PTHR21152">
    <property type="entry name" value="AMINOTRANSFERASE CLASS V"/>
    <property type="match status" value="1"/>
</dbReference>
<evidence type="ECO:0000256" key="5">
    <source>
        <dbReference type="ARBA" id="ARBA00022898"/>
    </source>
</evidence>
<dbReference type="AlphaFoldDB" id="T0Z9L7"/>
<gene>
    <name evidence="8" type="ORF">B1B_14402</name>
</gene>
<dbReference type="InterPro" id="IPR020578">
    <property type="entry name" value="Aminotrans_V_PyrdxlP_BS"/>
</dbReference>
<reference evidence="8" key="1">
    <citation type="submission" date="2013-08" db="EMBL/GenBank/DDBJ databases">
        <authorList>
            <person name="Mendez C."/>
            <person name="Richter M."/>
            <person name="Ferrer M."/>
            <person name="Sanchez J."/>
        </authorList>
    </citation>
    <scope>NUCLEOTIDE SEQUENCE</scope>
</reference>
<dbReference type="Pfam" id="PF00266">
    <property type="entry name" value="Aminotran_5"/>
    <property type="match status" value="1"/>
</dbReference>
<dbReference type="Gene3D" id="3.90.1150.10">
    <property type="entry name" value="Aspartate Aminotransferase, domain 1"/>
    <property type="match status" value="1"/>
</dbReference>
<accession>T0Z9L7</accession>
<comment type="similarity">
    <text evidence="2">Belongs to the class-V pyridoxal-phosphate-dependent aminotransferase family.</text>
</comment>
<dbReference type="PIRSF" id="PIRSF000524">
    <property type="entry name" value="SPT"/>
    <property type="match status" value="1"/>
</dbReference>
<evidence type="ECO:0000256" key="4">
    <source>
        <dbReference type="ARBA" id="ARBA00022679"/>
    </source>
</evidence>